<sequence length="224" mass="25276">MLVQTVGDILSIPGIRELEQRRAAQYTAYHAVFRACRATTVAQTYLLQHKFAETMALYQYASDFLSEADEILVAQPAAKDVLLQEITRELREELAGAVSRTTAQSFLESSTRADVARLELEQLSLGEDDSKKNKKDKKRKKRQVKALVDRQDEFEAGTIEGHRELVKLPPEFRAVPCKPLLFDMAFNELEFPDLTERTKTDEEKAAEAAAGNESGGGFFGWFRK</sequence>
<dbReference type="STRING" id="4795.A0A225VEG7"/>
<dbReference type="Proteomes" id="UP000198211">
    <property type="component" value="Unassembled WGS sequence"/>
</dbReference>
<accession>A0A225VEG7</accession>
<evidence type="ECO:0000313" key="2">
    <source>
        <dbReference type="EMBL" id="OWZ04046.1"/>
    </source>
</evidence>
<dbReference type="GO" id="GO:0030942">
    <property type="term" value="F:endoplasmic reticulum signal peptide binding"/>
    <property type="evidence" value="ECO:0007669"/>
    <property type="project" value="InterPro"/>
</dbReference>
<dbReference type="OrthoDB" id="10255118at2759"/>
<dbReference type="GO" id="GO:0005786">
    <property type="term" value="C:signal recognition particle, endoplasmic reticulum targeting"/>
    <property type="evidence" value="ECO:0007669"/>
    <property type="project" value="InterPro"/>
</dbReference>
<feature type="compositionally biased region" description="Gly residues" evidence="1">
    <location>
        <begin position="213"/>
        <end position="224"/>
    </location>
</feature>
<feature type="region of interest" description="Disordered" evidence="1">
    <location>
        <begin position="205"/>
        <end position="224"/>
    </location>
</feature>
<gene>
    <name evidence="2" type="ORF">PHMEG_00024125</name>
</gene>
<dbReference type="EMBL" id="NBNE01005180">
    <property type="protein sequence ID" value="OWZ04046.1"/>
    <property type="molecule type" value="Genomic_DNA"/>
</dbReference>
<name>A0A225VEG7_9STRA</name>
<evidence type="ECO:0000313" key="3">
    <source>
        <dbReference type="Proteomes" id="UP000198211"/>
    </source>
</evidence>
<dbReference type="GO" id="GO:0008312">
    <property type="term" value="F:7S RNA binding"/>
    <property type="evidence" value="ECO:0007669"/>
    <property type="project" value="InterPro"/>
</dbReference>
<dbReference type="PANTHER" id="PTHR12860">
    <property type="entry name" value="SIGNAL RECOGNITION PARTICLE 68 KDA PROTEIN"/>
    <property type="match status" value="1"/>
</dbReference>
<evidence type="ECO:0000256" key="1">
    <source>
        <dbReference type="SAM" id="MobiDB-lite"/>
    </source>
</evidence>
<organism evidence="2 3">
    <name type="scientific">Phytophthora megakarya</name>
    <dbReference type="NCBI Taxonomy" id="4795"/>
    <lineage>
        <taxon>Eukaryota</taxon>
        <taxon>Sar</taxon>
        <taxon>Stramenopiles</taxon>
        <taxon>Oomycota</taxon>
        <taxon>Peronosporomycetes</taxon>
        <taxon>Peronosporales</taxon>
        <taxon>Peronosporaceae</taxon>
        <taxon>Phytophthora</taxon>
    </lineage>
</organism>
<dbReference type="AlphaFoldDB" id="A0A225VEG7"/>
<dbReference type="GO" id="GO:0006614">
    <property type="term" value="P:SRP-dependent cotranslational protein targeting to membrane"/>
    <property type="evidence" value="ECO:0007669"/>
    <property type="project" value="InterPro"/>
</dbReference>
<dbReference type="Pfam" id="PF16969">
    <property type="entry name" value="SRP68"/>
    <property type="match status" value="1"/>
</dbReference>
<proteinExistence type="predicted"/>
<dbReference type="GO" id="GO:0005047">
    <property type="term" value="F:signal recognition particle binding"/>
    <property type="evidence" value="ECO:0007669"/>
    <property type="project" value="InterPro"/>
</dbReference>
<protein>
    <submittedName>
        <fullName evidence="2">Signal recognition particle</fullName>
    </submittedName>
</protein>
<dbReference type="PANTHER" id="PTHR12860:SF0">
    <property type="entry name" value="SIGNAL RECOGNITION PARTICLE SUBUNIT SRP68"/>
    <property type="match status" value="1"/>
</dbReference>
<dbReference type="InterPro" id="IPR026258">
    <property type="entry name" value="SRP68"/>
</dbReference>
<keyword evidence="3" id="KW-1185">Reference proteome</keyword>
<comment type="caution">
    <text evidence="2">The sequence shown here is derived from an EMBL/GenBank/DDBJ whole genome shotgun (WGS) entry which is preliminary data.</text>
</comment>
<reference evidence="3" key="1">
    <citation type="submission" date="2017-03" db="EMBL/GenBank/DDBJ databases">
        <title>Phytopthora megakarya and P. palmivora, two closely related causual agents of cacao black pod achieved similar genome size and gene model numbers by different mechanisms.</title>
        <authorList>
            <person name="Ali S."/>
            <person name="Shao J."/>
            <person name="Larry D.J."/>
            <person name="Kronmiller B."/>
            <person name="Shen D."/>
            <person name="Strem M.D."/>
            <person name="Melnick R.L."/>
            <person name="Guiltinan M.J."/>
            <person name="Tyler B.M."/>
            <person name="Meinhardt L.W."/>
            <person name="Bailey B.A."/>
        </authorList>
    </citation>
    <scope>NUCLEOTIDE SEQUENCE [LARGE SCALE GENOMIC DNA]</scope>
    <source>
        <strain evidence="3">zdho120</strain>
    </source>
</reference>